<dbReference type="EMBL" id="JAWXYG010000003">
    <property type="protein sequence ID" value="KAK4278232.1"/>
    <property type="molecule type" value="Genomic_DNA"/>
</dbReference>
<comment type="caution">
    <text evidence="1">The sequence shown here is derived from an EMBL/GenBank/DDBJ whole genome shotgun (WGS) entry which is preliminary data.</text>
</comment>
<reference evidence="1" key="1">
    <citation type="submission" date="2023-10" db="EMBL/GenBank/DDBJ databases">
        <title>Chromosome-level genome of the transformable northern wattle, Acacia crassicarpa.</title>
        <authorList>
            <person name="Massaro I."/>
            <person name="Sinha N.R."/>
            <person name="Poethig S."/>
            <person name="Leichty A.R."/>
        </authorList>
    </citation>
    <scope>NUCLEOTIDE SEQUENCE</scope>
    <source>
        <strain evidence="1">Acra3RX</strain>
        <tissue evidence="1">Leaf</tissue>
    </source>
</reference>
<proteinExistence type="predicted"/>
<gene>
    <name evidence="1" type="ORF">QN277_016103</name>
</gene>
<dbReference type="AlphaFoldDB" id="A0AAE1MVY1"/>
<keyword evidence="2" id="KW-1185">Reference proteome</keyword>
<name>A0AAE1MVY1_9FABA</name>
<evidence type="ECO:0000313" key="2">
    <source>
        <dbReference type="Proteomes" id="UP001293593"/>
    </source>
</evidence>
<dbReference type="Proteomes" id="UP001293593">
    <property type="component" value="Unassembled WGS sequence"/>
</dbReference>
<sequence length="102" mass="11526">MNCVFGNCRGRVSKALPGLIKEIKKRYFVDFLALFETKANGSQAQRQCQKLGFDHFEITSLGSNHTIDQFFSNALMTTLIEDKNDPSALLLLGHFMRILIDS</sequence>
<organism evidence="1 2">
    <name type="scientific">Acacia crassicarpa</name>
    <name type="common">northern wattle</name>
    <dbReference type="NCBI Taxonomy" id="499986"/>
    <lineage>
        <taxon>Eukaryota</taxon>
        <taxon>Viridiplantae</taxon>
        <taxon>Streptophyta</taxon>
        <taxon>Embryophyta</taxon>
        <taxon>Tracheophyta</taxon>
        <taxon>Spermatophyta</taxon>
        <taxon>Magnoliopsida</taxon>
        <taxon>eudicotyledons</taxon>
        <taxon>Gunneridae</taxon>
        <taxon>Pentapetalae</taxon>
        <taxon>rosids</taxon>
        <taxon>fabids</taxon>
        <taxon>Fabales</taxon>
        <taxon>Fabaceae</taxon>
        <taxon>Caesalpinioideae</taxon>
        <taxon>mimosoid clade</taxon>
        <taxon>Acacieae</taxon>
        <taxon>Acacia</taxon>
    </lineage>
</organism>
<protein>
    <submittedName>
        <fullName evidence="1">Uncharacterized protein</fullName>
    </submittedName>
</protein>
<evidence type="ECO:0000313" key="1">
    <source>
        <dbReference type="EMBL" id="KAK4278232.1"/>
    </source>
</evidence>
<accession>A0AAE1MVY1</accession>